<dbReference type="Pfam" id="PF00235">
    <property type="entry name" value="Profilin"/>
    <property type="match status" value="1"/>
</dbReference>
<dbReference type="PANTHER" id="PTHR11604:SF2">
    <property type="entry name" value="PROFILIN-4"/>
    <property type="match status" value="1"/>
</dbReference>
<keyword evidence="3" id="KW-1185">Reference proteome</keyword>
<proteinExistence type="inferred from homology"/>
<dbReference type="SUPFAM" id="SSF55770">
    <property type="entry name" value="Profilin (actin-binding protein)"/>
    <property type="match status" value="1"/>
</dbReference>
<evidence type="ECO:0000313" key="2">
    <source>
        <dbReference type="Ensembl" id="ENSFTIP00000005361.1"/>
    </source>
</evidence>
<dbReference type="Proteomes" id="UP000694562">
    <property type="component" value="Unplaced"/>
</dbReference>
<dbReference type="InterPro" id="IPR005455">
    <property type="entry name" value="PFN_euk"/>
</dbReference>
<reference evidence="2" key="2">
    <citation type="submission" date="2025-09" db="UniProtKB">
        <authorList>
            <consortium name="Ensembl"/>
        </authorList>
    </citation>
    <scope>IDENTIFICATION</scope>
</reference>
<dbReference type="PANTHER" id="PTHR11604">
    <property type="entry name" value="PROFILIN"/>
    <property type="match status" value="1"/>
</dbReference>
<name>A0A8C4TYG3_FALTI</name>
<organism evidence="2 3">
    <name type="scientific">Falco tinnunculus</name>
    <name type="common">Common kestrel</name>
    <dbReference type="NCBI Taxonomy" id="100819"/>
    <lineage>
        <taxon>Eukaryota</taxon>
        <taxon>Metazoa</taxon>
        <taxon>Chordata</taxon>
        <taxon>Craniata</taxon>
        <taxon>Vertebrata</taxon>
        <taxon>Euteleostomi</taxon>
        <taxon>Archelosauria</taxon>
        <taxon>Archosauria</taxon>
        <taxon>Dinosauria</taxon>
        <taxon>Saurischia</taxon>
        <taxon>Theropoda</taxon>
        <taxon>Coelurosauria</taxon>
        <taxon>Aves</taxon>
        <taxon>Neognathae</taxon>
        <taxon>Neoaves</taxon>
        <taxon>Telluraves</taxon>
        <taxon>Australaves</taxon>
        <taxon>Falconiformes</taxon>
        <taxon>Falconidae</taxon>
        <taxon>Falco</taxon>
    </lineage>
</organism>
<accession>A0A8C4TYG3</accession>
<evidence type="ECO:0000313" key="3">
    <source>
        <dbReference type="Proteomes" id="UP000694562"/>
    </source>
</evidence>
<reference evidence="2" key="1">
    <citation type="submission" date="2025-08" db="UniProtKB">
        <authorList>
            <consortium name="Ensembl"/>
        </authorList>
    </citation>
    <scope>IDENTIFICATION</scope>
</reference>
<sequence>MLKKKNLRALKLDLVPVQSTIFSKSYLKLSKTMGGWKAVHHCKLVHFWSSALNLIYTFYKNLLQVRRGGLCFKEAYYKCVHADEHSMYLQNVYGGLIVVKTKTFILLATYRAGMYPSVCVEAAEKLGKRNDSICVPACRHLTV</sequence>
<dbReference type="AlphaFoldDB" id="A0A8C4TYG3"/>
<comment type="similarity">
    <text evidence="1">Belongs to the profilin family.</text>
</comment>
<protein>
    <submittedName>
        <fullName evidence="2">Profilin family member 4</fullName>
    </submittedName>
</protein>
<dbReference type="Gene3D" id="3.30.450.30">
    <property type="entry name" value="Dynein light chain 2a, cytoplasmic"/>
    <property type="match status" value="1"/>
</dbReference>
<dbReference type="InterPro" id="IPR036140">
    <property type="entry name" value="PFN_sf"/>
</dbReference>
<dbReference type="GO" id="GO:0003785">
    <property type="term" value="F:actin monomer binding"/>
    <property type="evidence" value="ECO:0007669"/>
    <property type="project" value="TreeGrafter"/>
</dbReference>
<dbReference type="GO" id="GO:0005938">
    <property type="term" value="C:cell cortex"/>
    <property type="evidence" value="ECO:0007669"/>
    <property type="project" value="TreeGrafter"/>
</dbReference>
<evidence type="ECO:0000256" key="1">
    <source>
        <dbReference type="ARBA" id="ARBA00010058"/>
    </source>
</evidence>
<dbReference type="OrthoDB" id="421374at2759"/>
<dbReference type="Ensembl" id="ENSFTIT00000005626.1">
    <property type="protein sequence ID" value="ENSFTIP00000005361.1"/>
    <property type="gene ID" value="ENSFTIG00000003694.1"/>
</dbReference>
<dbReference type="InterPro" id="IPR048278">
    <property type="entry name" value="PFN"/>
</dbReference>